<keyword evidence="4" id="KW-0804">Transcription</keyword>
<dbReference type="PANTHER" id="PTHR31072">
    <property type="entry name" value="TRANSCRIPTION FACTOR TCP4-RELATED"/>
    <property type="match status" value="1"/>
</dbReference>
<feature type="non-terminal residue" evidence="7">
    <location>
        <position position="59"/>
    </location>
</feature>
<dbReference type="HOGENOM" id="CLU_3130426_0_0_1"/>
<dbReference type="InterPro" id="IPR017887">
    <property type="entry name" value="TF_TCP_subgr"/>
</dbReference>
<organism evidence="8">
    <name type="scientific">Selaginella moellendorffii</name>
    <name type="common">Spikemoss</name>
    <dbReference type="NCBI Taxonomy" id="88036"/>
    <lineage>
        <taxon>Eukaryota</taxon>
        <taxon>Viridiplantae</taxon>
        <taxon>Streptophyta</taxon>
        <taxon>Embryophyta</taxon>
        <taxon>Tracheophyta</taxon>
        <taxon>Lycopodiopsida</taxon>
        <taxon>Selaginellales</taxon>
        <taxon>Selaginellaceae</taxon>
        <taxon>Selaginella</taxon>
    </lineage>
</organism>
<evidence type="ECO:0000256" key="2">
    <source>
        <dbReference type="ARBA" id="ARBA00023015"/>
    </source>
</evidence>
<keyword evidence="3" id="KW-0238">DNA-binding</keyword>
<feature type="non-terminal residue" evidence="7">
    <location>
        <position position="1"/>
    </location>
</feature>
<protein>
    <recommendedName>
        <fullName evidence="6">TCP domain-containing protein</fullName>
    </recommendedName>
</protein>
<dbReference type="GO" id="GO:0043565">
    <property type="term" value="F:sequence-specific DNA binding"/>
    <property type="evidence" value="ECO:0000318"/>
    <property type="project" value="GO_Central"/>
</dbReference>
<proteinExistence type="predicted"/>
<name>D8TDH0_SELML</name>
<accession>D8TDH0</accession>
<evidence type="ECO:0000313" key="7">
    <source>
        <dbReference type="EMBL" id="EFJ05334.1"/>
    </source>
</evidence>
<dbReference type="AlphaFoldDB" id="D8TDH0"/>
<evidence type="ECO:0000256" key="5">
    <source>
        <dbReference type="ARBA" id="ARBA00023242"/>
    </source>
</evidence>
<dbReference type="Gramene" id="EFJ05334">
    <property type="protein sequence ID" value="EFJ05334"/>
    <property type="gene ID" value="SELMODRAFT_7330"/>
</dbReference>
<evidence type="ECO:0000259" key="6">
    <source>
        <dbReference type="PROSITE" id="PS51369"/>
    </source>
</evidence>
<sequence length="59" mass="6783">KDRHSKVQTSKGLRDRRVRLSVATAIQFYDVQDRLGYDQPSKAVEWLLKKAKAAIDDLP</sequence>
<dbReference type="GO" id="GO:0003700">
    <property type="term" value="F:DNA-binding transcription factor activity"/>
    <property type="evidence" value="ECO:0000318"/>
    <property type="project" value="GO_Central"/>
</dbReference>
<reference evidence="7 8" key="1">
    <citation type="journal article" date="2011" name="Science">
        <title>The Selaginella genome identifies genetic changes associated with the evolution of vascular plants.</title>
        <authorList>
            <person name="Banks J.A."/>
            <person name="Nishiyama T."/>
            <person name="Hasebe M."/>
            <person name="Bowman J.L."/>
            <person name="Gribskov M."/>
            <person name="dePamphilis C."/>
            <person name="Albert V.A."/>
            <person name="Aono N."/>
            <person name="Aoyama T."/>
            <person name="Ambrose B.A."/>
            <person name="Ashton N.W."/>
            <person name="Axtell M.J."/>
            <person name="Barker E."/>
            <person name="Barker M.S."/>
            <person name="Bennetzen J.L."/>
            <person name="Bonawitz N.D."/>
            <person name="Chapple C."/>
            <person name="Cheng C."/>
            <person name="Correa L.G."/>
            <person name="Dacre M."/>
            <person name="DeBarry J."/>
            <person name="Dreyer I."/>
            <person name="Elias M."/>
            <person name="Engstrom E.M."/>
            <person name="Estelle M."/>
            <person name="Feng L."/>
            <person name="Finet C."/>
            <person name="Floyd S.K."/>
            <person name="Frommer W.B."/>
            <person name="Fujita T."/>
            <person name="Gramzow L."/>
            <person name="Gutensohn M."/>
            <person name="Harholt J."/>
            <person name="Hattori M."/>
            <person name="Heyl A."/>
            <person name="Hirai T."/>
            <person name="Hiwatashi Y."/>
            <person name="Ishikawa M."/>
            <person name="Iwata M."/>
            <person name="Karol K.G."/>
            <person name="Koehler B."/>
            <person name="Kolukisaoglu U."/>
            <person name="Kubo M."/>
            <person name="Kurata T."/>
            <person name="Lalonde S."/>
            <person name="Li K."/>
            <person name="Li Y."/>
            <person name="Litt A."/>
            <person name="Lyons E."/>
            <person name="Manning G."/>
            <person name="Maruyama T."/>
            <person name="Michael T.P."/>
            <person name="Mikami K."/>
            <person name="Miyazaki S."/>
            <person name="Morinaga S."/>
            <person name="Murata T."/>
            <person name="Mueller-Roeber B."/>
            <person name="Nelson D.R."/>
            <person name="Obara M."/>
            <person name="Oguri Y."/>
            <person name="Olmstead R.G."/>
            <person name="Onodera N."/>
            <person name="Petersen B.L."/>
            <person name="Pils B."/>
            <person name="Prigge M."/>
            <person name="Rensing S.A."/>
            <person name="Riano-Pachon D.M."/>
            <person name="Roberts A.W."/>
            <person name="Sato Y."/>
            <person name="Scheller H.V."/>
            <person name="Schulz B."/>
            <person name="Schulz C."/>
            <person name="Shakirov E.V."/>
            <person name="Shibagaki N."/>
            <person name="Shinohara N."/>
            <person name="Shippen D.E."/>
            <person name="Soerensen I."/>
            <person name="Sotooka R."/>
            <person name="Sugimoto N."/>
            <person name="Sugita M."/>
            <person name="Sumikawa N."/>
            <person name="Tanurdzic M."/>
            <person name="Theissen G."/>
            <person name="Ulvskov P."/>
            <person name="Wakazuki S."/>
            <person name="Weng J.K."/>
            <person name="Willats W.W."/>
            <person name="Wipf D."/>
            <person name="Wolf P.G."/>
            <person name="Yang L."/>
            <person name="Zimmer A.D."/>
            <person name="Zhu Q."/>
            <person name="Mitros T."/>
            <person name="Hellsten U."/>
            <person name="Loque D."/>
            <person name="Otillar R."/>
            <person name="Salamov A."/>
            <person name="Schmutz J."/>
            <person name="Shapiro H."/>
            <person name="Lindquist E."/>
            <person name="Lucas S."/>
            <person name="Rokhsar D."/>
            <person name="Grigoriev I.V."/>
        </authorList>
    </citation>
    <scope>NUCLEOTIDE SEQUENCE [LARGE SCALE GENOMIC DNA]</scope>
</reference>
<evidence type="ECO:0000256" key="4">
    <source>
        <dbReference type="ARBA" id="ARBA00023163"/>
    </source>
</evidence>
<dbReference type="PROSITE" id="PS51369">
    <property type="entry name" value="TCP"/>
    <property type="match status" value="1"/>
</dbReference>
<dbReference type="PANTHER" id="PTHR31072:SF93">
    <property type="entry name" value="TRANSCRIPTION FACTOR TCP24"/>
    <property type="match status" value="1"/>
</dbReference>
<feature type="domain" description="TCP" evidence="6">
    <location>
        <begin position="1"/>
        <end position="58"/>
    </location>
</feature>
<evidence type="ECO:0000256" key="1">
    <source>
        <dbReference type="ARBA" id="ARBA00004123"/>
    </source>
</evidence>
<comment type="subcellular location">
    <subcellularLocation>
        <location evidence="1">Nucleus</location>
    </subcellularLocation>
</comment>
<keyword evidence="2" id="KW-0805">Transcription regulation</keyword>
<gene>
    <name evidence="7" type="ORF">SELMODRAFT_7330</name>
</gene>
<dbReference type="InParanoid" id="D8TDH0"/>
<dbReference type="EMBL" id="GL377729">
    <property type="protein sequence ID" value="EFJ05334.1"/>
    <property type="molecule type" value="Genomic_DNA"/>
</dbReference>
<dbReference type="KEGG" id="smo:SELMODRAFT_7330"/>
<dbReference type="Pfam" id="PF03634">
    <property type="entry name" value="TCP"/>
    <property type="match status" value="1"/>
</dbReference>
<dbReference type="InterPro" id="IPR005333">
    <property type="entry name" value="Transcription_factor_TCP"/>
</dbReference>
<evidence type="ECO:0000256" key="3">
    <source>
        <dbReference type="ARBA" id="ARBA00023125"/>
    </source>
</evidence>
<evidence type="ECO:0000313" key="8">
    <source>
        <dbReference type="Proteomes" id="UP000001514"/>
    </source>
</evidence>
<keyword evidence="8" id="KW-1185">Reference proteome</keyword>
<dbReference type="Proteomes" id="UP000001514">
    <property type="component" value="Unassembled WGS sequence"/>
</dbReference>
<keyword evidence="5" id="KW-0539">Nucleus</keyword>
<dbReference type="GO" id="GO:0005634">
    <property type="term" value="C:nucleus"/>
    <property type="evidence" value="ECO:0000318"/>
    <property type="project" value="GO_Central"/>
</dbReference>